<dbReference type="AlphaFoldDB" id="A0A7C3VP96"/>
<organism evidence="1">
    <name type="scientific">Planktothricoides sp. SpSt-374</name>
    <dbReference type="NCBI Taxonomy" id="2282167"/>
    <lineage>
        <taxon>Bacteria</taxon>
        <taxon>Bacillati</taxon>
        <taxon>Cyanobacteriota</taxon>
        <taxon>Cyanophyceae</taxon>
        <taxon>Oscillatoriophycideae</taxon>
        <taxon>Oscillatoriales</taxon>
        <taxon>Oscillatoriaceae</taxon>
        <taxon>Planktothricoides</taxon>
    </lineage>
</organism>
<sequence>MNYQEAYDLLIARGTALQNSGKDENLLQRLKQGKPPLPGEVTSILLALKIVFEELPNQNTLDRNLVLALHLLAFESQRLFEAGRSAGVSWPPLLKEDLQRIAASVASIFADEWRV</sequence>
<accession>A0A7C3VP96</accession>
<reference evidence="1" key="1">
    <citation type="journal article" date="2020" name="mSystems">
        <title>Genome- and Community-Level Interaction Insights into Carbon Utilization and Element Cycling Functions of Hydrothermarchaeota in Hydrothermal Sediment.</title>
        <authorList>
            <person name="Zhou Z."/>
            <person name="Liu Y."/>
            <person name="Xu W."/>
            <person name="Pan J."/>
            <person name="Luo Z.H."/>
            <person name="Li M."/>
        </authorList>
    </citation>
    <scope>NUCLEOTIDE SEQUENCE [LARGE SCALE GENOMIC DNA]</scope>
    <source>
        <strain evidence="1">SpSt-374</strain>
    </source>
</reference>
<comment type="caution">
    <text evidence="1">The sequence shown here is derived from an EMBL/GenBank/DDBJ whole genome shotgun (WGS) entry which is preliminary data.</text>
</comment>
<name>A0A7C3VP96_9CYAN</name>
<evidence type="ECO:0000313" key="1">
    <source>
        <dbReference type="EMBL" id="HGG02778.1"/>
    </source>
</evidence>
<gene>
    <name evidence="1" type="ORF">ENR15_19585</name>
</gene>
<protein>
    <submittedName>
        <fullName evidence="1">Dethiobiotin synthetase</fullName>
    </submittedName>
</protein>
<proteinExistence type="predicted"/>
<dbReference type="EMBL" id="DSPX01000198">
    <property type="protein sequence ID" value="HGG02778.1"/>
    <property type="molecule type" value="Genomic_DNA"/>
</dbReference>